<comment type="similarity">
    <text evidence="1">Belongs to the AHA1 family.</text>
</comment>
<dbReference type="EMBL" id="CP120863">
    <property type="protein sequence ID" value="WFE88762.1"/>
    <property type="molecule type" value="Genomic_DNA"/>
</dbReference>
<proteinExistence type="inferred from homology"/>
<sequence length="159" mass="17891">MSHETECRFDSLLDMPREKAFSMLVDRLDLWWSSPFADVAQGNVEAGIEPFAGGTCYEIDSAGQQRVWGTVLSIEPPLFIRIAWQVTIEGTEVADPATASRVMINFREAGEATRLEVVHSEFLRHGETGAEYLNRMRRSEGWPDTIARLKSAARSGSWR</sequence>
<evidence type="ECO:0000256" key="1">
    <source>
        <dbReference type="ARBA" id="ARBA00006817"/>
    </source>
</evidence>
<name>A0ABY8EZZ4_9HYPH</name>
<dbReference type="RefSeq" id="WP_265680875.1">
    <property type="nucleotide sequence ID" value="NZ_CP120863.1"/>
</dbReference>
<dbReference type="CDD" id="cd08891">
    <property type="entry name" value="SRPBCC_CalC"/>
    <property type="match status" value="1"/>
</dbReference>
<dbReference type="Gene3D" id="3.30.530.20">
    <property type="match status" value="1"/>
</dbReference>
<evidence type="ECO:0000259" key="2">
    <source>
        <dbReference type="Pfam" id="PF08327"/>
    </source>
</evidence>
<dbReference type="InterPro" id="IPR013538">
    <property type="entry name" value="ASHA1/2-like_C"/>
</dbReference>
<reference evidence="3 4" key="1">
    <citation type="submission" date="2023-03" db="EMBL/GenBank/DDBJ databases">
        <title>Roseibium porphyridii sp. nov. and Roseibium rhodosorbium sp. nov. isolated from marine algae, Porphyridium cruentum and Rhodosorus marinus, respectively.</title>
        <authorList>
            <person name="Lee M.W."/>
            <person name="Choi B.J."/>
            <person name="Lee J.K."/>
            <person name="Choi D.G."/>
            <person name="Baek J.H."/>
            <person name="Bayburt H."/>
            <person name="Kim J.M."/>
            <person name="Han D.M."/>
            <person name="Kim K.H."/>
            <person name="Jeon C.O."/>
        </authorList>
    </citation>
    <scope>NUCLEOTIDE SEQUENCE [LARGE SCALE GENOMIC DNA]</scope>
    <source>
        <strain evidence="3 4">KMA01</strain>
    </source>
</reference>
<dbReference type="SUPFAM" id="SSF55961">
    <property type="entry name" value="Bet v1-like"/>
    <property type="match status" value="1"/>
</dbReference>
<organism evidence="3 4">
    <name type="scientific">Roseibium porphyridii</name>
    <dbReference type="NCBI Taxonomy" id="2866279"/>
    <lineage>
        <taxon>Bacteria</taxon>
        <taxon>Pseudomonadati</taxon>
        <taxon>Pseudomonadota</taxon>
        <taxon>Alphaproteobacteria</taxon>
        <taxon>Hyphomicrobiales</taxon>
        <taxon>Stappiaceae</taxon>
        <taxon>Roseibium</taxon>
    </lineage>
</organism>
<accession>A0ABY8EZZ4</accession>
<feature type="domain" description="Activator of Hsp90 ATPase homologue 1/2-like C-terminal" evidence="2">
    <location>
        <begin position="14"/>
        <end position="152"/>
    </location>
</feature>
<keyword evidence="4" id="KW-1185">Reference proteome</keyword>
<dbReference type="InterPro" id="IPR023393">
    <property type="entry name" value="START-like_dom_sf"/>
</dbReference>
<protein>
    <submittedName>
        <fullName evidence="3">SRPBCC family protein</fullName>
    </submittedName>
</protein>
<evidence type="ECO:0000313" key="4">
    <source>
        <dbReference type="Proteomes" id="UP001209803"/>
    </source>
</evidence>
<dbReference type="Pfam" id="PF08327">
    <property type="entry name" value="AHSA1"/>
    <property type="match status" value="1"/>
</dbReference>
<gene>
    <name evidence="3" type="ORF">K1718_21770</name>
</gene>
<evidence type="ECO:0000313" key="3">
    <source>
        <dbReference type="EMBL" id="WFE88762.1"/>
    </source>
</evidence>
<dbReference type="Proteomes" id="UP001209803">
    <property type="component" value="Chromosome"/>
</dbReference>